<evidence type="ECO:0000256" key="1">
    <source>
        <dbReference type="ARBA" id="ARBA00006484"/>
    </source>
</evidence>
<dbReference type="PRINTS" id="PR00080">
    <property type="entry name" value="SDRFAMILY"/>
</dbReference>
<dbReference type="InterPro" id="IPR002347">
    <property type="entry name" value="SDR_fam"/>
</dbReference>
<dbReference type="InterPro" id="IPR036291">
    <property type="entry name" value="NAD(P)-bd_dom_sf"/>
</dbReference>
<evidence type="ECO:0000313" key="6">
    <source>
        <dbReference type="Proteomes" id="UP000198415"/>
    </source>
</evidence>
<sequence>MTRLAVVTGGGTGIGKATAGMLAGEGFDVIIVGRRPEVLADAVKWIGPQATAVTADASDPAQVLKVVEAVADRAVDVLVNNAGAYIDGDESTLDAVAAQWRANFDSNVLTAVLMTTALLPRLRRPGGKIILTSSIAAQRGGGGPYSAAKSALHGYAMSLATSLGAEGITANVISPGYVIDSEFFGGRMTPEGHAARVATTLVNRPGEPQEIAESVRWLVGPGGGFVTGQIINVNGGSVLGH</sequence>
<dbReference type="GO" id="GO:0016491">
    <property type="term" value="F:oxidoreductase activity"/>
    <property type="evidence" value="ECO:0007669"/>
    <property type="project" value="UniProtKB-KW"/>
</dbReference>
<evidence type="ECO:0000256" key="3">
    <source>
        <dbReference type="ARBA" id="ARBA00023002"/>
    </source>
</evidence>
<dbReference type="Pfam" id="PF13561">
    <property type="entry name" value="adh_short_C2"/>
    <property type="match status" value="1"/>
</dbReference>
<dbReference type="EMBL" id="FZNR01000003">
    <property type="protein sequence ID" value="SNR54827.1"/>
    <property type="molecule type" value="Genomic_DNA"/>
</dbReference>
<dbReference type="InterPro" id="IPR052178">
    <property type="entry name" value="Sec_Metab_Biosynth_SDR"/>
</dbReference>
<comment type="similarity">
    <text evidence="1">Belongs to the short-chain dehydrogenases/reductases (SDR) family.</text>
</comment>
<keyword evidence="3" id="KW-0560">Oxidoreductase</keyword>
<keyword evidence="2" id="KW-0521">NADP</keyword>
<dbReference type="PRINTS" id="PR00081">
    <property type="entry name" value="GDHRDH"/>
</dbReference>
<dbReference type="PANTHER" id="PTHR43618">
    <property type="entry name" value="7-ALPHA-HYDROXYSTEROID DEHYDROGENASE"/>
    <property type="match status" value="1"/>
</dbReference>
<dbReference type="SUPFAM" id="SSF51735">
    <property type="entry name" value="NAD(P)-binding Rossmann-fold domains"/>
    <property type="match status" value="1"/>
</dbReference>
<keyword evidence="6" id="KW-1185">Reference proteome</keyword>
<dbReference type="RefSeq" id="WP_089292805.1">
    <property type="nucleotide sequence ID" value="NZ_BOMU01000040.1"/>
</dbReference>
<gene>
    <name evidence="5" type="ORF">SAMN06264365_103147</name>
</gene>
<evidence type="ECO:0000313" key="5">
    <source>
        <dbReference type="EMBL" id="SNR54827.1"/>
    </source>
</evidence>
<dbReference type="FunFam" id="3.40.50.720:FF:000084">
    <property type="entry name" value="Short-chain dehydrogenase reductase"/>
    <property type="match status" value="1"/>
</dbReference>
<protein>
    <submittedName>
        <fullName evidence="5">3-oxoacyl-[acyl-carrier protein] reductase</fullName>
    </submittedName>
</protein>
<dbReference type="Proteomes" id="UP000198415">
    <property type="component" value="Unassembled WGS sequence"/>
</dbReference>
<reference evidence="5 6" key="1">
    <citation type="submission" date="2017-06" db="EMBL/GenBank/DDBJ databases">
        <authorList>
            <person name="Kim H.J."/>
            <person name="Triplett B.A."/>
        </authorList>
    </citation>
    <scope>NUCLEOTIDE SEQUENCE [LARGE SCALE GENOMIC DNA]</scope>
    <source>
        <strain evidence="5 6">DSM 43151</strain>
    </source>
</reference>
<feature type="domain" description="Ketoreductase" evidence="4">
    <location>
        <begin position="3"/>
        <end position="176"/>
    </location>
</feature>
<dbReference type="PANTHER" id="PTHR43618:SF8">
    <property type="entry name" value="7ALPHA-HYDROXYSTEROID DEHYDROGENASE"/>
    <property type="match status" value="1"/>
</dbReference>
<proteinExistence type="inferred from homology"/>
<accession>A0A238X7B6</accession>
<dbReference type="InterPro" id="IPR057326">
    <property type="entry name" value="KR_dom"/>
</dbReference>
<evidence type="ECO:0000256" key="2">
    <source>
        <dbReference type="ARBA" id="ARBA00022857"/>
    </source>
</evidence>
<dbReference type="SMART" id="SM00822">
    <property type="entry name" value="PKS_KR"/>
    <property type="match status" value="1"/>
</dbReference>
<evidence type="ECO:0000259" key="4">
    <source>
        <dbReference type="SMART" id="SM00822"/>
    </source>
</evidence>
<organism evidence="5 6">
    <name type="scientific">Actinoplanes regularis</name>
    <dbReference type="NCBI Taxonomy" id="52697"/>
    <lineage>
        <taxon>Bacteria</taxon>
        <taxon>Bacillati</taxon>
        <taxon>Actinomycetota</taxon>
        <taxon>Actinomycetes</taxon>
        <taxon>Micromonosporales</taxon>
        <taxon>Micromonosporaceae</taxon>
        <taxon>Actinoplanes</taxon>
    </lineage>
</organism>
<dbReference type="AlphaFoldDB" id="A0A238X7B6"/>
<dbReference type="OrthoDB" id="3210335at2"/>
<name>A0A238X7B6_9ACTN</name>
<dbReference type="Gene3D" id="3.40.50.720">
    <property type="entry name" value="NAD(P)-binding Rossmann-like Domain"/>
    <property type="match status" value="1"/>
</dbReference>
<dbReference type="CDD" id="cd05233">
    <property type="entry name" value="SDR_c"/>
    <property type="match status" value="1"/>
</dbReference>